<evidence type="ECO:0000256" key="2">
    <source>
        <dbReference type="ARBA" id="ARBA00022803"/>
    </source>
</evidence>
<reference evidence="5" key="1">
    <citation type="submission" date="2025-08" db="UniProtKB">
        <authorList>
            <consortium name="RefSeq"/>
        </authorList>
    </citation>
    <scope>IDENTIFICATION</scope>
    <source>
        <tissue evidence="5">Leaves</tissue>
    </source>
</reference>
<dbReference type="Pfam" id="PF14559">
    <property type="entry name" value="TPR_19"/>
    <property type="match status" value="1"/>
</dbReference>
<dbReference type="PANTHER" id="PTHR14027:SF2">
    <property type="entry name" value="RNA POLYMERASE-ASSOCIATED PROTEIN CTR9 HOMOLOG"/>
    <property type="match status" value="1"/>
</dbReference>
<evidence type="ECO:0000256" key="1">
    <source>
        <dbReference type="ARBA" id="ARBA00022737"/>
    </source>
</evidence>
<dbReference type="Gene3D" id="1.25.40.10">
    <property type="entry name" value="Tetratricopeptide repeat domain"/>
    <property type="match status" value="1"/>
</dbReference>
<dbReference type="PANTHER" id="PTHR14027">
    <property type="entry name" value="RNA POLYMERASE-ASSOCIATED PROTEIN CTR9"/>
    <property type="match status" value="1"/>
</dbReference>
<keyword evidence="1" id="KW-0677">Repeat</keyword>
<evidence type="ECO:0008006" key="6">
    <source>
        <dbReference type="Google" id="ProtNLM"/>
    </source>
</evidence>
<dbReference type="InterPro" id="IPR031101">
    <property type="entry name" value="Ctr9"/>
</dbReference>
<dbReference type="Proteomes" id="UP001652660">
    <property type="component" value="Chromosome 4c"/>
</dbReference>
<protein>
    <recommendedName>
        <fullName evidence="6">Protein SLOW GREEN 1, chloroplastic-like</fullName>
    </recommendedName>
</protein>
<keyword evidence="4" id="KW-1185">Reference proteome</keyword>
<dbReference type="SUPFAM" id="SSF48452">
    <property type="entry name" value="TPR-like"/>
    <property type="match status" value="1"/>
</dbReference>
<evidence type="ECO:0000256" key="3">
    <source>
        <dbReference type="SAM" id="MobiDB-lite"/>
    </source>
</evidence>
<gene>
    <name evidence="5" type="primary">LOC113739734</name>
</gene>
<sequence length="508" mass="55706">MTMSATASSPRIVVVHGSTAYTTTAAKGNNDSSRKHRVVNISSPFFSFAVDYSRNSRGPHPHRLIGFRLHCSDSGNSSSSSPSSSSTPNPPARGFGPKPSPSLSTTSKDKKPTRMRMDDSKSSVPPIRKSSSNRSNNIPNQALLLSSQSDGRSGNIPTDFQFEERLEAVKRCWPIRFLLTFVKNPCVNCTALIHVMEKRSMFAHICVSSLQQKKAEEEEQYGAIDYETPTVPTSNTVGLGTKIGAAVTALIFGLVFAFGDFLPSEKITPTEEATTVVEKFSAKERESLKKRLQQFEQTLSISQDNPTALEGAAVTLAELGEYDRAASLLEDLAKKKPSDPDVFRLLGEVKYELKDYEGSARAYRNSAMVSKTIDFEVTRGLTNALLAAKKPGEAVQMLLPIREMLNNEKNVHNNFEAESSIVEKSSQLDPIQVDLLVGKAYSDWGHVSDAVAVYDQIISSHPDDFRGYLAKGIILKENGNAGGSARMFMQARFFAPEKAKALVDKYSR</sequence>
<evidence type="ECO:0000313" key="4">
    <source>
        <dbReference type="Proteomes" id="UP001652660"/>
    </source>
</evidence>
<accession>A0ABM4U1R9</accession>
<name>A0ABM4U1R9_COFAR</name>
<organism evidence="4 5">
    <name type="scientific">Coffea arabica</name>
    <name type="common">Arabian coffee</name>
    <dbReference type="NCBI Taxonomy" id="13443"/>
    <lineage>
        <taxon>Eukaryota</taxon>
        <taxon>Viridiplantae</taxon>
        <taxon>Streptophyta</taxon>
        <taxon>Embryophyta</taxon>
        <taxon>Tracheophyta</taxon>
        <taxon>Spermatophyta</taxon>
        <taxon>Magnoliopsida</taxon>
        <taxon>eudicotyledons</taxon>
        <taxon>Gunneridae</taxon>
        <taxon>Pentapetalae</taxon>
        <taxon>asterids</taxon>
        <taxon>lamiids</taxon>
        <taxon>Gentianales</taxon>
        <taxon>Rubiaceae</taxon>
        <taxon>Ixoroideae</taxon>
        <taxon>Gardenieae complex</taxon>
        <taxon>Bertiereae - Coffeeae clade</taxon>
        <taxon>Coffeeae</taxon>
        <taxon>Coffea</taxon>
    </lineage>
</organism>
<feature type="compositionally biased region" description="Low complexity" evidence="3">
    <location>
        <begin position="125"/>
        <end position="140"/>
    </location>
</feature>
<keyword evidence="2" id="KW-0802">TPR repeat</keyword>
<evidence type="ECO:0000313" key="5">
    <source>
        <dbReference type="RefSeq" id="XP_071901223.1"/>
    </source>
</evidence>
<feature type="compositionally biased region" description="Basic and acidic residues" evidence="3">
    <location>
        <begin position="107"/>
        <end position="121"/>
    </location>
</feature>
<dbReference type="InterPro" id="IPR011990">
    <property type="entry name" value="TPR-like_helical_dom_sf"/>
</dbReference>
<dbReference type="RefSeq" id="XP_071901223.1">
    <property type="nucleotide sequence ID" value="XM_072045122.1"/>
</dbReference>
<feature type="compositionally biased region" description="Low complexity" evidence="3">
    <location>
        <begin position="72"/>
        <end position="87"/>
    </location>
</feature>
<proteinExistence type="predicted"/>
<feature type="region of interest" description="Disordered" evidence="3">
    <location>
        <begin position="61"/>
        <end position="140"/>
    </location>
</feature>
<dbReference type="GeneID" id="113739734"/>